<evidence type="ECO:0000313" key="1">
    <source>
        <dbReference type="EMBL" id="MQM01251.1"/>
    </source>
</evidence>
<protein>
    <submittedName>
        <fullName evidence="1">Uncharacterized protein</fullName>
    </submittedName>
</protein>
<dbReference type="Proteomes" id="UP000652761">
    <property type="component" value="Unassembled WGS sequence"/>
</dbReference>
<dbReference type="EMBL" id="NMUH01002644">
    <property type="protein sequence ID" value="MQM01251.1"/>
    <property type="molecule type" value="Genomic_DNA"/>
</dbReference>
<keyword evidence="2" id="KW-1185">Reference proteome</keyword>
<proteinExistence type="predicted"/>
<name>A0A843W6B9_COLES</name>
<evidence type="ECO:0000313" key="2">
    <source>
        <dbReference type="Proteomes" id="UP000652761"/>
    </source>
</evidence>
<sequence length="63" mass="6685">MIERLWESITDIRTRLDHQAPVQPAAVAPLIVEEAVPMAPPPPPPVVVVPPVVPVPPGVLITA</sequence>
<accession>A0A843W6B9</accession>
<dbReference type="AlphaFoldDB" id="A0A843W6B9"/>
<gene>
    <name evidence="1" type="ORF">Taro_034003</name>
</gene>
<reference evidence="1" key="1">
    <citation type="submission" date="2017-07" db="EMBL/GenBank/DDBJ databases">
        <title>Taro Niue Genome Assembly and Annotation.</title>
        <authorList>
            <person name="Atibalentja N."/>
            <person name="Keating K."/>
            <person name="Fields C.J."/>
        </authorList>
    </citation>
    <scope>NUCLEOTIDE SEQUENCE</scope>
    <source>
        <strain evidence="1">Niue_2</strain>
        <tissue evidence="1">Leaf</tissue>
    </source>
</reference>
<comment type="caution">
    <text evidence="1">The sequence shown here is derived from an EMBL/GenBank/DDBJ whole genome shotgun (WGS) entry which is preliminary data.</text>
</comment>
<organism evidence="1 2">
    <name type="scientific">Colocasia esculenta</name>
    <name type="common">Wild taro</name>
    <name type="synonym">Arum esculentum</name>
    <dbReference type="NCBI Taxonomy" id="4460"/>
    <lineage>
        <taxon>Eukaryota</taxon>
        <taxon>Viridiplantae</taxon>
        <taxon>Streptophyta</taxon>
        <taxon>Embryophyta</taxon>
        <taxon>Tracheophyta</taxon>
        <taxon>Spermatophyta</taxon>
        <taxon>Magnoliopsida</taxon>
        <taxon>Liliopsida</taxon>
        <taxon>Araceae</taxon>
        <taxon>Aroideae</taxon>
        <taxon>Colocasieae</taxon>
        <taxon>Colocasia</taxon>
    </lineage>
</organism>